<feature type="region of interest" description="Disordered" evidence="4">
    <location>
        <begin position="1"/>
        <end position="28"/>
    </location>
</feature>
<evidence type="ECO:0000256" key="4">
    <source>
        <dbReference type="SAM" id="MobiDB-lite"/>
    </source>
</evidence>
<dbReference type="InterPro" id="IPR018490">
    <property type="entry name" value="cNMP-bd_dom_sf"/>
</dbReference>
<dbReference type="InterPro" id="IPR050097">
    <property type="entry name" value="Ferredoxin-NADP_redctase_2"/>
</dbReference>
<evidence type="ECO:0000256" key="1">
    <source>
        <dbReference type="ARBA" id="ARBA00018719"/>
    </source>
</evidence>
<evidence type="ECO:0000259" key="5">
    <source>
        <dbReference type="PROSITE" id="PS50042"/>
    </source>
</evidence>
<dbReference type="PANTHER" id="PTHR48105">
    <property type="entry name" value="THIOREDOXIN REDUCTASE 1-RELATED-RELATED"/>
    <property type="match status" value="1"/>
</dbReference>
<dbReference type="InterPro" id="IPR036188">
    <property type="entry name" value="FAD/NAD-bd_sf"/>
</dbReference>
<organism evidence="6 7">
    <name type="scientific">Sphingomonas albertensis</name>
    <dbReference type="NCBI Taxonomy" id="2762591"/>
    <lineage>
        <taxon>Bacteria</taxon>
        <taxon>Pseudomonadati</taxon>
        <taxon>Pseudomonadota</taxon>
        <taxon>Alphaproteobacteria</taxon>
        <taxon>Sphingomonadales</taxon>
        <taxon>Sphingomonadaceae</taxon>
        <taxon>Sphingomonas</taxon>
    </lineage>
</organism>
<dbReference type="Pfam" id="PF07992">
    <property type="entry name" value="Pyr_redox_2"/>
    <property type="match status" value="1"/>
</dbReference>
<dbReference type="InterPro" id="IPR014710">
    <property type="entry name" value="RmlC-like_jellyroll"/>
</dbReference>
<dbReference type="InterPro" id="IPR000595">
    <property type="entry name" value="cNMP-bd_dom"/>
</dbReference>
<accession>A0ABR7API8</accession>
<dbReference type="CDD" id="cd00038">
    <property type="entry name" value="CAP_ED"/>
    <property type="match status" value="1"/>
</dbReference>
<dbReference type="Gene3D" id="3.50.50.60">
    <property type="entry name" value="FAD/NAD(P)-binding domain"/>
    <property type="match status" value="2"/>
</dbReference>
<dbReference type="SUPFAM" id="SSF51905">
    <property type="entry name" value="FAD/NAD(P)-binding domain"/>
    <property type="match status" value="1"/>
</dbReference>
<protein>
    <recommendedName>
        <fullName evidence="1">Thioredoxin reductase</fullName>
    </recommendedName>
</protein>
<feature type="domain" description="Cyclic nucleotide-binding" evidence="5">
    <location>
        <begin position="53"/>
        <end position="168"/>
    </location>
</feature>
<evidence type="ECO:0000313" key="6">
    <source>
        <dbReference type="EMBL" id="MBC3941887.1"/>
    </source>
</evidence>
<reference evidence="6 7" key="1">
    <citation type="submission" date="2020-08" db="EMBL/GenBank/DDBJ databases">
        <title>Putative novel bacterial strains isolated from necrotic wheat leaf tissues caused by Xanthomonas translucens.</title>
        <authorList>
            <person name="Tambong J.T."/>
        </authorList>
    </citation>
    <scope>NUCLEOTIDE SEQUENCE [LARGE SCALE GENOMIC DNA]</scope>
    <source>
        <strain evidence="7">DOAB 1063</strain>
    </source>
</reference>
<keyword evidence="7" id="KW-1185">Reference proteome</keyword>
<name>A0ABR7API8_9SPHN</name>
<sequence>MHDQAGSPAFRHIRSRCSRHPGATEEQPVQQLPVDLDDPYARTGQVYPVFSDEMTDRIRPYGVEEALPPGAPLFARGDRHADFFVVLGGEIGIFAADQDGEGSERLLTVHRRGQFTGELDHFSARALLVSARAITAVRVLRIAESGFKRLMTAESDIAETVMRAFILRRMGFVHHGEAGITLLGPASSYDTLRLERFAIRNGYPIRLVDTASDPRGVDLMVELGLEPGDLPAVVTPDRTVMRNPPTPEFADKLGLTEKFAADEIWDVAVVGAGPAGLASATYGASEGLKTVVIEGLAPGGQAGTSSRIENYLGFPTGISGQALAGRAQVQAQKFGARIAVSRMAIRLDCSASPFRIELEDGQVVLASAVVVASGARYRRLSVPQYERYEGAGIQYAATAMEASLCKNQNVVVVGGGNSAGQAAVFLSRHAGHVHILVRKSGLAETMSDYLVERIAMSPRITLHPFSEVTGVFGETNLQEVEWIDDRTRETTRIACGSLFVMIGAEPNTEWLRTCLPLDEKGFVLTGHDAEGKALESPYATSRDGIYAVGDVRAGSVKRVAAGVGEGSIVIQAVHRYLDRNA</sequence>
<dbReference type="PRINTS" id="PR00469">
    <property type="entry name" value="PNDRDTASEII"/>
</dbReference>
<comment type="caution">
    <text evidence="6">The sequence shown here is derived from an EMBL/GenBank/DDBJ whole genome shotgun (WGS) entry which is preliminary data.</text>
</comment>
<dbReference type="Gene3D" id="2.60.120.10">
    <property type="entry name" value="Jelly Rolls"/>
    <property type="match status" value="1"/>
</dbReference>
<dbReference type="SUPFAM" id="SSF51206">
    <property type="entry name" value="cAMP-binding domain-like"/>
    <property type="match status" value="1"/>
</dbReference>
<dbReference type="RefSeq" id="WP_187503604.1">
    <property type="nucleotide sequence ID" value="NZ_CP162536.1"/>
</dbReference>
<proteinExistence type="predicted"/>
<dbReference type="EMBL" id="JACONT010000017">
    <property type="protein sequence ID" value="MBC3941887.1"/>
    <property type="molecule type" value="Genomic_DNA"/>
</dbReference>
<dbReference type="Pfam" id="PF00027">
    <property type="entry name" value="cNMP_binding"/>
    <property type="match status" value="1"/>
</dbReference>
<keyword evidence="2" id="KW-0285">Flavoprotein</keyword>
<dbReference type="PROSITE" id="PS50042">
    <property type="entry name" value="CNMP_BINDING_3"/>
    <property type="match status" value="1"/>
</dbReference>
<dbReference type="InterPro" id="IPR023753">
    <property type="entry name" value="FAD/NAD-binding_dom"/>
</dbReference>
<gene>
    <name evidence="6" type="ORF">H8S47_09360</name>
</gene>
<dbReference type="PRINTS" id="PR00368">
    <property type="entry name" value="FADPNR"/>
</dbReference>
<evidence type="ECO:0000256" key="2">
    <source>
        <dbReference type="ARBA" id="ARBA00022630"/>
    </source>
</evidence>
<dbReference type="Proteomes" id="UP000597613">
    <property type="component" value="Unassembled WGS sequence"/>
</dbReference>
<dbReference type="SMART" id="SM00100">
    <property type="entry name" value="cNMP"/>
    <property type="match status" value="1"/>
</dbReference>
<evidence type="ECO:0000256" key="3">
    <source>
        <dbReference type="ARBA" id="ARBA00023002"/>
    </source>
</evidence>
<keyword evidence="3" id="KW-0560">Oxidoreductase</keyword>
<evidence type="ECO:0000313" key="7">
    <source>
        <dbReference type="Proteomes" id="UP000597613"/>
    </source>
</evidence>